<feature type="compositionally biased region" description="Polar residues" evidence="1">
    <location>
        <begin position="210"/>
        <end position="227"/>
    </location>
</feature>
<proteinExistence type="predicted"/>
<name>A0A3S1BBP6_ELYCH</name>
<dbReference type="EMBL" id="RQTK01000202">
    <property type="protein sequence ID" value="RUS84533.1"/>
    <property type="molecule type" value="Genomic_DNA"/>
</dbReference>
<reference evidence="2 3" key="1">
    <citation type="submission" date="2019-01" db="EMBL/GenBank/DDBJ databases">
        <title>A draft genome assembly of the solar-powered sea slug Elysia chlorotica.</title>
        <authorList>
            <person name="Cai H."/>
            <person name="Li Q."/>
            <person name="Fang X."/>
            <person name="Li J."/>
            <person name="Curtis N.E."/>
            <person name="Altenburger A."/>
            <person name="Shibata T."/>
            <person name="Feng M."/>
            <person name="Maeda T."/>
            <person name="Schwartz J.A."/>
            <person name="Shigenobu S."/>
            <person name="Lundholm N."/>
            <person name="Nishiyama T."/>
            <person name="Yang H."/>
            <person name="Hasebe M."/>
            <person name="Li S."/>
            <person name="Pierce S.K."/>
            <person name="Wang J."/>
        </authorList>
    </citation>
    <scope>NUCLEOTIDE SEQUENCE [LARGE SCALE GENOMIC DNA]</scope>
    <source>
        <strain evidence="2">EC2010</strain>
        <tissue evidence="2">Whole organism of an adult</tissue>
    </source>
</reference>
<feature type="compositionally biased region" description="Basic and acidic residues" evidence="1">
    <location>
        <begin position="303"/>
        <end position="315"/>
    </location>
</feature>
<feature type="region of interest" description="Disordered" evidence="1">
    <location>
        <begin position="187"/>
        <end position="315"/>
    </location>
</feature>
<keyword evidence="3" id="KW-1185">Reference proteome</keyword>
<protein>
    <submittedName>
        <fullName evidence="2">Uncharacterized protein</fullName>
    </submittedName>
</protein>
<sequence length="330" mass="36946">MAGESEDKLERIFFPKSFTAKWQVSSEDKLERIFFPKSFTAKWQVSAEDKLERIFFPKSAQPTWQVSAEDKLARIFFPKSAQPTWQVSAEDKLARIFFPKSFTANMAADSGLPPPSLSGERELVGLREQISVQKEKLVKHSPPRWNSCRSLKFSSGKVGISAAQKGCRLKQCWVKLWRVDCDGRMGAGSDLERSRLGPLGARSPGDYQLTGLSASPPANLTESTEIISRNRRQRRACGSEQAAETAEKKRSLSPSDAGQAESVPSSDLEESDAEDAGFMNGQRSSKRRKMTRTIPVPNLQQFVRKEESQKKGERPSKTKLCLVMVEKLII</sequence>
<evidence type="ECO:0000313" key="2">
    <source>
        <dbReference type="EMBL" id="RUS84533.1"/>
    </source>
</evidence>
<evidence type="ECO:0000256" key="1">
    <source>
        <dbReference type="SAM" id="MobiDB-lite"/>
    </source>
</evidence>
<accession>A0A3S1BBP6</accession>
<gene>
    <name evidence="2" type="ORF">EGW08_007702</name>
</gene>
<dbReference type="AlphaFoldDB" id="A0A3S1BBP6"/>
<dbReference type="Proteomes" id="UP000271974">
    <property type="component" value="Unassembled WGS sequence"/>
</dbReference>
<comment type="caution">
    <text evidence="2">The sequence shown here is derived from an EMBL/GenBank/DDBJ whole genome shotgun (WGS) entry which is preliminary data.</text>
</comment>
<organism evidence="2 3">
    <name type="scientific">Elysia chlorotica</name>
    <name type="common">Eastern emerald elysia</name>
    <name type="synonym">Sea slug</name>
    <dbReference type="NCBI Taxonomy" id="188477"/>
    <lineage>
        <taxon>Eukaryota</taxon>
        <taxon>Metazoa</taxon>
        <taxon>Spiralia</taxon>
        <taxon>Lophotrochozoa</taxon>
        <taxon>Mollusca</taxon>
        <taxon>Gastropoda</taxon>
        <taxon>Heterobranchia</taxon>
        <taxon>Euthyneura</taxon>
        <taxon>Panpulmonata</taxon>
        <taxon>Sacoglossa</taxon>
        <taxon>Placobranchoidea</taxon>
        <taxon>Plakobranchidae</taxon>
        <taxon>Elysia</taxon>
    </lineage>
</organism>
<evidence type="ECO:0000313" key="3">
    <source>
        <dbReference type="Proteomes" id="UP000271974"/>
    </source>
</evidence>